<evidence type="ECO:0000256" key="3">
    <source>
        <dbReference type="ARBA" id="ARBA00023163"/>
    </source>
</evidence>
<feature type="compositionally biased region" description="Low complexity" evidence="4">
    <location>
        <begin position="96"/>
        <end position="108"/>
    </location>
</feature>
<evidence type="ECO:0000313" key="6">
    <source>
        <dbReference type="EMBL" id="PSS25630.1"/>
    </source>
</evidence>
<keyword evidence="3" id="KW-0804">Transcription</keyword>
<dbReference type="FunFam" id="2.30.30.1020:FF:000007">
    <property type="entry name" value="Putative not2 family protein"/>
    <property type="match status" value="1"/>
</dbReference>
<dbReference type="Pfam" id="PF04153">
    <property type="entry name" value="NOT2_3_5_C"/>
    <property type="match status" value="1"/>
</dbReference>
<feature type="compositionally biased region" description="Low complexity" evidence="4">
    <location>
        <begin position="125"/>
        <end position="154"/>
    </location>
</feature>
<reference evidence="6 7" key="1">
    <citation type="journal article" date="2018" name="New Phytol.">
        <title>Comparative genomics and transcriptomics depict ericoid mycorrhizal fungi as versatile saprotrophs and plant mutualists.</title>
        <authorList>
            <person name="Martino E."/>
            <person name="Morin E."/>
            <person name="Grelet G.A."/>
            <person name="Kuo A."/>
            <person name="Kohler A."/>
            <person name="Daghino S."/>
            <person name="Barry K.W."/>
            <person name="Cichocki N."/>
            <person name="Clum A."/>
            <person name="Dockter R.B."/>
            <person name="Hainaut M."/>
            <person name="Kuo R.C."/>
            <person name="LaButti K."/>
            <person name="Lindahl B.D."/>
            <person name="Lindquist E.A."/>
            <person name="Lipzen A."/>
            <person name="Khouja H.R."/>
            <person name="Magnuson J."/>
            <person name="Murat C."/>
            <person name="Ohm R.A."/>
            <person name="Singer S.W."/>
            <person name="Spatafora J.W."/>
            <person name="Wang M."/>
            <person name="Veneault-Fourrey C."/>
            <person name="Henrissat B."/>
            <person name="Grigoriev I.V."/>
            <person name="Martin F.M."/>
            <person name="Perotto S."/>
        </authorList>
    </citation>
    <scope>NUCLEOTIDE SEQUENCE [LARGE SCALE GENOMIC DNA]</scope>
    <source>
        <strain evidence="6 7">ATCC 22711</strain>
    </source>
</reference>
<dbReference type="InParanoid" id="A0A2T3BBF7"/>
<dbReference type="GO" id="GO:0000289">
    <property type="term" value="P:nuclear-transcribed mRNA poly(A) tail shortening"/>
    <property type="evidence" value="ECO:0007669"/>
    <property type="project" value="UniProtKB-ARBA"/>
</dbReference>
<dbReference type="STRING" id="857342.A0A2T3BBF7"/>
<accession>A0A2T3BBF7</accession>
<feature type="compositionally biased region" description="Gly residues" evidence="4">
    <location>
        <begin position="43"/>
        <end position="62"/>
    </location>
</feature>
<dbReference type="InterPro" id="IPR038635">
    <property type="entry name" value="CCR4-NOT_su2/3/5_C_sf"/>
</dbReference>
<sequence length="532" mass="57404">MNRPGVVPQSLRGLPNSYPNQQQLPQNRSVSNRLPPSGKMASNGGGATWPFGGGGVPMGSGVLGNPRPNNGPMTSFAQTIGGSSQPTTQLDLSEFPSLSNNQPQPSQSTWAGSRGLGPSSNMRLQQTQVSSQQQMSAQQQSQQQQDDLFGSSSQLPSNQSGFRFGNQSAIGQSSQSHNADEFPPLSRNANGDMGQDRSSNMIQNVGFGAQSSGAGFGSTNPTQQTRNNGLLNALSGSNRMASNNRVASPASLSGLSTSRSPVETQRSGLGGESDRSAFSNAQFSSSVPQPLREDNTTQPPQPTMSASGSSTRPDGAQQPEASGSRSQALDSGAGSSQSNAEESTSEVQDPLAHMSDVDKFGLKGFSYLMNNYPDYAALVTGSDITNLGFDLSSPEPFSTQIYSLFDNEPPRPAVPAYEIPECYRVHNTAPLDSKMTNFNDEALIFMFYSNPGDIQQMMAAQELHNRNWRYHKKLQLWLTKDDMMVPQSLGSGTERGYYIFFDIKQWVRERREFTLVYDDLENHPNGPRGPPI</sequence>
<dbReference type="Proteomes" id="UP000241818">
    <property type="component" value="Unassembled WGS sequence"/>
</dbReference>
<keyword evidence="2" id="KW-0805">Transcription regulation</keyword>
<feature type="compositionally biased region" description="Polar residues" evidence="4">
    <location>
        <begin position="319"/>
        <end position="347"/>
    </location>
</feature>
<dbReference type="AlphaFoldDB" id="A0A2T3BBF7"/>
<dbReference type="RefSeq" id="XP_024724229.1">
    <property type="nucleotide sequence ID" value="XM_024866329.1"/>
</dbReference>
<evidence type="ECO:0000256" key="1">
    <source>
        <dbReference type="ARBA" id="ARBA00007682"/>
    </source>
</evidence>
<protein>
    <recommendedName>
        <fullName evidence="5">NOT2/NOT3/NOT5 C-terminal domain-containing protein</fullName>
    </recommendedName>
</protein>
<feature type="compositionally biased region" description="Polar residues" evidence="4">
    <location>
        <begin position="67"/>
        <end position="91"/>
    </location>
</feature>
<comment type="similarity">
    <text evidence="1">Belongs to the CNOT2/3/5 family.</text>
</comment>
<dbReference type="Gene3D" id="2.30.30.1020">
    <property type="entry name" value="CCR4-NOT complex subunit 2/3/5, C-terminal domain"/>
    <property type="match status" value="1"/>
</dbReference>
<evidence type="ECO:0000259" key="5">
    <source>
        <dbReference type="Pfam" id="PF04153"/>
    </source>
</evidence>
<feature type="compositionally biased region" description="Polar residues" evidence="4">
    <location>
        <begin position="17"/>
        <end position="34"/>
    </location>
</feature>
<evidence type="ECO:0000256" key="4">
    <source>
        <dbReference type="SAM" id="MobiDB-lite"/>
    </source>
</evidence>
<dbReference type="GO" id="GO:0006355">
    <property type="term" value="P:regulation of DNA-templated transcription"/>
    <property type="evidence" value="ECO:0007669"/>
    <property type="project" value="InterPro"/>
</dbReference>
<dbReference type="GO" id="GO:0030015">
    <property type="term" value="C:CCR4-NOT core complex"/>
    <property type="evidence" value="ECO:0007669"/>
    <property type="project" value="InterPro"/>
</dbReference>
<feature type="compositionally biased region" description="Polar residues" evidence="4">
    <location>
        <begin position="239"/>
        <end position="267"/>
    </location>
</feature>
<dbReference type="OrthoDB" id="258627at2759"/>
<dbReference type="GeneID" id="36574410"/>
<keyword evidence="7" id="KW-1185">Reference proteome</keyword>
<feature type="compositionally biased region" description="Polar residues" evidence="4">
    <location>
        <begin position="303"/>
        <end position="312"/>
    </location>
</feature>
<proteinExistence type="inferred from homology"/>
<dbReference type="InterPro" id="IPR040168">
    <property type="entry name" value="Not2/3/5"/>
</dbReference>
<dbReference type="EMBL" id="KZ679007">
    <property type="protein sequence ID" value="PSS25630.1"/>
    <property type="molecule type" value="Genomic_DNA"/>
</dbReference>
<name>A0A2T3BBF7_AMORE</name>
<evidence type="ECO:0000256" key="2">
    <source>
        <dbReference type="ARBA" id="ARBA00023015"/>
    </source>
</evidence>
<feature type="region of interest" description="Disordered" evidence="4">
    <location>
        <begin position="1"/>
        <end position="352"/>
    </location>
</feature>
<dbReference type="InterPro" id="IPR007282">
    <property type="entry name" value="NOT2/3/5_C"/>
</dbReference>
<gene>
    <name evidence="6" type="ORF">M430DRAFT_33266</name>
</gene>
<dbReference type="PANTHER" id="PTHR23326">
    <property type="entry name" value="CCR4 NOT-RELATED"/>
    <property type="match status" value="1"/>
</dbReference>
<feature type="compositionally biased region" description="Polar residues" evidence="4">
    <location>
        <begin position="276"/>
        <end position="288"/>
    </location>
</feature>
<feature type="domain" description="NOT2/NOT3/NOT5 C-terminal" evidence="5">
    <location>
        <begin position="400"/>
        <end position="520"/>
    </location>
</feature>
<organism evidence="6 7">
    <name type="scientific">Amorphotheca resinae ATCC 22711</name>
    <dbReference type="NCBI Taxonomy" id="857342"/>
    <lineage>
        <taxon>Eukaryota</taxon>
        <taxon>Fungi</taxon>
        <taxon>Dikarya</taxon>
        <taxon>Ascomycota</taxon>
        <taxon>Pezizomycotina</taxon>
        <taxon>Leotiomycetes</taxon>
        <taxon>Helotiales</taxon>
        <taxon>Amorphothecaceae</taxon>
        <taxon>Amorphotheca</taxon>
    </lineage>
</organism>
<feature type="compositionally biased region" description="Polar residues" evidence="4">
    <location>
        <begin position="155"/>
        <end position="177"/>
    </location>
</feature>
<feature type="compositionally biased region" description="Low complexity" evidence="4">
    <location>
        <begin position="227"/>
        <end position="238"/>
    </location>
</feature>
<evidence type="ECO:0000313" key="7">
    <source>
        <dbReference type="Proteomes" id="UP000241818"/>
    </source>
</evidence>